<comment type="function">
    <text evidence="1">The M ring may be actively involved in energy transduction.</text>
</comment>
<dbReference type="Pfam" id="PF01514">
    <property type="entry name" value="YscJ_FliF"/>
    <property type="match status" value="1"/>
</dbReference>
<evidence type="ECO:0000313" key="16">
    <source>
        <dbReference type="EMBL" id="QNN46333.1"/>
    </source>
</evidence>
<dbReference type="GO" id="GO:0005886">
    <property type="term" value="C:plasma membrane"/>
    <property type="evidence" value="ECO:0007669"/>
    <property type="project" value="UniProtKB-SubCell"/>
</dbReference>
<evidence type="ECO:0000256" key="2">
    <source>
        <dbReference type="ARBA" id="ARBA00004117"/>
    </source>
</evidence>
<dbReference type="Gene3D" id="3.30.300.30">
    <property type="match status" value="1"/>
</dbReference>
<keyword evidence="16" id="KW-0966">Cell projection</keyword>
<accession>A0A7G9QSK8</accession>
<dbReference type="PANTHER" id="PTHR30046:SF0">
    <property type="entry name" value="FLAGELLAR M-RING PROTEIN"/>
    <property type="match status" value="1"/>
</dbReference>
<keyword evidence="10" id="KW-0975">Bacterial flagellum</keyword>
<feature type="transmembrane region" description="Helical" evidence="13">
    <location>
        <begin position="12"/>
        <end position="34"/>
    </location>
</feature>
<evidence type="ECO:0000256" key="1">
    <source>
        <dbReference type="ARBA" id="ARBA00003820"/>
    </source>
</evidence>
<feature type="region of interest" description="Disordered" evidence="12">
    <location>
        <begin position="282"/>
        <end position="303"/>
    </location>
</feature>
<evidence type="ECO:0000256" key="5">
    <source>
        <dbReference type="ARBA" id="ARBA00017949"/>
    </source>
</evidence>
<dbReference type="InterPro" id="IPR045851">
    <property type="entry name" value="AMP-bd_C_sf"/>
</dbReference>
<gene>
    <name evidence="16" type="primary">fliF</name>
    <name evidence="16" type="ORF">H9L17_14365</name>
</gene>
<dbReference type="InterPro" id="IPR013556">
    <property type="entry name" value="Flag_M-ring_C"/>
</dbReference>
<evidence type="ECO:0000256" key="13">
    <source>
        <dbReference type="SAM" id="Phobius"/>
    </source>
</evidence>
<evidence type="ECO:0000256" key="10">
    <source>
        <dbReference type="ARBA" id="ARBA00023143"/>
    </source>
</evidence>
<dbReference type="Pfam" id="PF08345">
    <property type="entry name" value="YscJ_FliF_C"/>
    <property type="match status" value="1"/>
</dbReference>
<keyword evidence="7 13" id="KW-0812">Transmembrane</keyword>
<keyword evidence="16" id="KW-0969">Cilium</keyword>
<feature type="domain" description="Flagellar M-ring N-terminal" evidence="14">
    <location>
        <begin position="35"/>
        <end position="201"/>
    </location>
</feature>
<evidence type="ECO:0000259" key="15">
    <source>
        <dbReference type="Pfam" id="PF08345"/>
    </source>
</evidence>
<evidence type="ECO:0000256" key="4">
    <source>
        <dbReference type="ARBA" id="ARBA00007971"/>
    </source>
</evidence>
<dbReference type="NCBIfam" id="TIGR00206">
    <property type="entry name" value="fliF"/>
    <property type="match status" value="1"/>
</dbReference>
<evidence type="ECO:0000256" key="12">
    <source>
        <dbReference type="SAM" id="MobiDB-lite"/>
    </source>
</evidence>
<keyword evidence="9 13" id="KW-0472">Membrane</keyword>
<sequence length="458" mass="48928">MELFKGLGTAARAGFIAGALVIVAGAAMALWWVLSPDYQLLFGGLRETDAAEIAKSLKDWKVPYRFADGGRSIEVPADQVYDTRMKLVSEGVPSGGHVGFELFNDSDFGVTEFAQRVNYQRAVQGELERSIAALPGVQSVRVHLTIQRPGLFVGQDDSSKASVVVGLAAGESLTSAQARGIRNLVASAVEGLSPSAVVVLGPGGVLQGGNSGEDGAWDQDEERNAFEKRIRENVNDLLGSVFRLQNFRVSVDVQLNFDKVHRVSERVIAQGDGGNGLVKHKRVTRTGGGTSGTGEAPATSNQEEVDYAHGSEREELVKAPGRIERISVAVLVPSTLSSFDLGRLRRLVTAAAGLDPERGDVLEVTPMVQAEEGLDGDVASVKAASSLDARDPVAIPAKSNQLRIPPAFWLVLVGGACLLCGWWLSRLVQPPPKRHRPEERDAILAKMRKWLAEGGDAA</sequence>
<dbReference type="RefSeq" id="WP_187570099.1">
    <property type="nucleotide sequence ID" value="NZ_CP060711.1"/>
</dbReference>
<keyword evidence="8 13" id="KW-1133">Transmembrane helix</keyword>
<evidence type="ECO:0000256" key="8">
    <source>
        <dbReference type="ARBA" id="ARBA00022989"/>
    </source>
</evidence>
<dbReference type="KEGG" id="tbv:H9L17_14365"/>
<dbReference type="AlphaFoldDB" id="A0A7G9QSK8"/>
<dbReference type="InterPro" id="IPR043427">
    <property type="entry name" value="YscJ/FliF"/>
</dbReference>
<dbReference type="GO" id="GO:0003774">
    <property type="term" value="F:cytoskeletal motor activity"/>
    <property type="evidence" value="ECO:0007669"/>
    <property type="project" value="InterPro"/>
</dbReference>
<keyword evidence="17" id="KW-1185">Reference proteome</keyword>
<dbReference type="InterPro" id="IPR000067">
    <property type="entry name" value="FlgMring_FliF"/>
</dbReference>
<evidence type="ECO:0000256" key="7">
    <source>
        <dbReference type="ARBA" id="ARBA00022692"/>
    </source>
</evidence>
<evidence type="ECO:0000256" key="3">
    <source>
        <dbReference type="ARBA" id="ARBA00004651"/>
    </source>
</evidence>
<dbReference type="GO" id="GO:0071973">
    <property type="term" value="P:bacterial-type flagellum-dependent cell motility"/>
    <property type="evidence" value="ECO:0007669"/>
    <property type="project" value="InterPro"/>
</dbReference>
<dbReference type="PRINTS" id="PR01009">
    <property type="entry name" value="FLGMRINGFLIF"/>
</dbReference>
<organism evidence="16 17">
    <name type="scientific">Thermomonas brevis</name>
    <dbReference type="NCBI Taxonomy" id="215691"/>
    <lineage>
        <taxon>Bacteria</taxon>
        <taxon>Pseudomonadati</taxon>
        <taxon>Pseudomonadota</taxon>
        <taxon>Gammaproteobacteria</taxon>
        <taxon>Lysobacterales</taxon>
        <taxon>Lysobacteraceae</taxon>
        <taxon>Thermomonas</taxon>
    </lineage>
</organism>
<evidence type="ECO:0000256" key="11">
    <source>
        <dbReference type="ARBA" id="ARBA00025936"/>
    </source>
</evidence>
<dbReference type="PANTHER" id="PTHR30046">
    <property type="entry name" value="FLAGELLAR M-RING PROTEIN"/>
    <property type="match status" value="1"/>
</dbReference>
<feature type="transmembrane region" description="Helical" evidence="13">
    <location>
        <begin position="407"/>
        <end position="425"/>
    </location>
</feature>
<dbReference type="Proteomes" id="UP000515977">
    <property type="component" value="Chromosome"/>
</dbReference>
<keyword evidence="6" id="KW-1003">Cell membrane</keyword>
<comment type="similarity">
    <text evidence="4">Belongs to the FliF family.</text>
</comment>
<protein>
    <recommendedName>
        <fullName evidence="5">Flagellar M-ring protein</fullName>
    </recommendedName>
</protein>
<comment type="subunit">
    <text evidence="11">The basal body constitutes a major portion of the flagellar organelle and consists of four rings (L,P,S, and M) mounted on a central rod. The M ring is integral to the inner membrane of the cell and may be connected to the flagellar rod via the S ring. The S (supramembrane ring) lies just distal to the M ring. The L and P rings lie in the outer membrane and the periplasmic space, respectively.</text>
</comment>
<name>A0A7G9QSK8_9GAMM</name>
<dbReference type="InterPro" id="IPR006182">
    <property type="entry name" value="FliF_N_dom"/>
</dbReference>
<proteinExistence type="inferred from homology"/>
<reference evidence="16 17" key="1">
    <citation type="submission" date="2020-08" db="EMBL/GenBank/DDBJ databases">
        <title>Genome sequence of Thermomonas brevis KACC 16975T.</title>
        <authorList>
            <person name="Hyun D.-W."/>
            <person name="Bae J.-W."/>
        </authorList>
    </citation>
    <scope>NUCLEOTIDE SEQUENCE [LARGE SCALE GENOMIC DNA]</scope>
    <source>
        <strain evidence="16 17">KACC 16975</strain>
    </source>
</reference>
<comment type="subcellular location">
    <subcellularLocation>
        <location evidence="2">Bacterial flagellum basal body</location>
    </subcellularLocation>
    <subcellularLocation>
        <location evidence="3">Cell membrane</location>
        <topology evidence="3">Multi-pass membrane protein</topology>
    </subcellularLocation>
</comment>
<dbReference type="EMBL" id="CP060711">
    <property type="protein sequence ID" value="QNN46333.1"/>
    <property type="molecule type" value="Genomic_DNA"/>
</dbReference>
<evidence type="ECO:0000313" key="17">
    <source>
        <dbReference type="Proteomes" id="UP000515977"/>
    </source>
</evidence>
<evidence type="ECO:0000256" key="6">
    <source>
        <dbReference type="ARBA" id="ARBA00022475"/>
    </source>
</evidence>
<keyword evidence="16" id="KW-0282">Flagellum</keyword>
<dbReference type="GO" id="GO:0009431">
    <property type="term" value="C:bacterial-type flagellum basal body, MS ring"/>
    <property type="evidence" value="ECO:0007669"/>
    <property type="project" value="InterPro"/>
</dbReference>
<feature type="domain" description="Flagellar M-ring C-terminal" evidence="15">
    <location>
        <begin position="238"/>
        <end position="367"/>
    </location>
</feature>
<evidence type="ECO:0000259" key="14">
    <source>
        <dbReference type="Pfam" id="PF01514"/>
    </source>
</evidence>
<evidence type="ECO:0000256" key="9">
    <source>
        <dbReference type="ARBA" id="ARBA00023136"/>
    </source>
</evidence>